<gene>
    <name evidence="1" type="ORF">EVAR_17037_1</name>
</gene>
<sequence>MNDSIFSPLRERLAQLADAAISLYQLKGQSAATVTEIRGVSLKGCAKFADELRIIMSAVTYSVPLYIIDRRWEKLALRINAGHLLTARAILDRGSMHSGSRLNYLKRERNSTFRLWTCIDFLSSRNPGLHSREAVHVSICKQLPSTIEALYTKVNPWKHFCVYWTCKKILLALKDPCPFLV</sequence>
<organism evidence="1 2">
    <name type="scientific">Eumeta variegata</name>
    <name type="common">Bagworm moth</name>
    <name type="synonym">Eumeta japonica</name>
    <dbReference type="NCBI Taxonomy" id="151549"/>
    <lineage>
        <taxon>Eukaryota</taxon>
        <taxon>Metazoa</taxon>
        <taxon>Ecdysozoa</taxon>
        <taxon>Arthropoda</taxon>
        <taxon>Hexapoda</taxon>
        <taxon>Insecta</taxon>
        <taxon>Pterygota</taxon>
        <taxon>Neoptera</taxon>
        <taxon>Endopterygota</taxon>
        <taxon>Lepidoptera</taxon>
        <taxon>Glossata</taxon>
        <taxon>Ditrysia</taxon>
        <taxon>Tineoidea</taxon>
        <taxon>Psychidae</taxon>
        <taxon>Oiketicinae</taxon>
        <taxon>Eumeta</taxon>
    </lineage>
</organism>
<reference evidence="1 2" key="1">
    <citation type="journal article" date="2019" name="Commun. Biol.">
        <title>The bagworm genome reveals a unique fibroin gene that provides high tensile strength.</title>
        <authorList>
            <person name="Kono N."/>
            <person name="Nakamura H."/>
            <person name="Ohtoshi R."/>
            <person name="Tomita M."/>
            <person name="Numata K."/>
            <person name="Arakawa K."/>
        </authorList>
    </citation>
    <scope>NUCLEOTIDE SEQUENCE [LARGE SCALE GENOMIC DNA]</scope>
</reference>
<proteinExistence type="predicted"/>
<dbReference type="EMBL" id="BGZK01000278">
    <property type="protein sequence ID" value="GBP33711.1"/>
    <property type="molecule type" value="Genomic_DNA"/>
</dbReference>
<evidence type="ECO:0000313" key="1">
    <source>
        <dbReference type="EMBL" id="GBP33711.1"/>
    </source>
</evidence>
<dbReference type="AlphaFoldDB" id="A0A4C1V4J9"/>
<name>A0A4C1V4J9_EUMVA</name>
<accession>A0A4C1V4J9</accession>
<comment type="caution">
    <text evidence="1">The sequence shown here is derived from an EMBL/GenBank/DDBJ whole genome shotgun (WGS) entry which is preliminary data.</text>
</comment>
<evidence type="ECO:0000313" key="2">
    <source>
        <dbReference type="Proteomes" id="UP000299102"/>
    </source>
</evidence>
<dbReference type="Proteomes" id="UP000299102">
    <property type="component" value="Unassembled WGS sequence"/>
</dbReference>
<keyword evidence="2" id="KW-1185">Reference proteome</keyword>
<protein>
    <submittedName>
        <fullName evidence="1">Uncharacterized protein</fullName>
    </submittedName>
</protein>